<organism evidence="1 2">
    <name type="scientific">Rhodovibrio salinarum</name>
    <dbReference type="NCBI Taxonomy" id="1087"/>
    <lineage>
        <taxon>Bacteria</taxon>
        <taxon>Pseudomonadati</taxon>
        <taxon>Pseudomonadota</taxon>
        <taxon>Alphaproteobacteria</taxon>
        <taxon>Rhodospirillales</taxon>
        <taxon>Rhodovibrionaceae</taxon>
        <taxon>Rhodovibrio</taxon>
    </lineage>
</organism>
<evidence type="ECO:0000313" key="1">
    <source>
        <dbReference type="EMBL" id="MBK1696011.1"/>
    </source>
</evidence>
<gene>
    <name evidence="1" type="ORF">CKO21_01970</name>
</gene>
<dbReference type="AlphaFoldDB" id="A0A934UZ27"/>
<sequence>MIDTEEEFDWAKPLARENVCVRNIAEQPRAQALFRARGVVPTYVTDHPVVATPDSASVLRSFATTGEAVIGAHLHPWVTPPDDEAVTPVNSYAGNLPAALERAKLQTLTTAIVQATGVQPQVYKAGRYGFGPHTAGLLRELGYTVDSSMVAHTAFTADGGPDYTDLPADPAWLNTGAGILELPLTAGFAGVARATGPRSFPRLSAPWAKRLRVPGVLARTRMLERVRLSPEGTTLSEMKRLTRALLADGQRVFCLAYHSSTLLPGGSPYADTSEAVASFLVRLEGYLDFFLEEIGGQPATPLDIRARLLAADKTR</sequence>
<reference evidence="1" key="2">
    <citation type="journal article" date="2020" name="Microorganisms">
        <title>Osmotic Adaptation and Compatible Solute Biosynthesis of Phototrophic Bacteria as Revealed from Genome Analyses.</title>
        <authorList>
            <person name="Imhoff J.F."/>
            <person name="Rahn T."/>
            <person name="Kunzel S."/>
            <person name="Keller A."/>
            <person name="Neulinger S.C."/>
        </authorList>
    </citation>
    <scope>NUCLEOTIDE SEQUENCE</scope>
    <source>
        <strain evidence="1">DSM 9154</strain>
    </source>
</reference>
<accession>A0A934UZ27</accession>
<evidence type="ECO:0008006" key="3">
    <source>
        <dbReference type="Google" id="ProtNLM"/>
    </source>
</evidence>
<dbReference type="InterPro" id="IPR011330">
    <property type="entry name" value="Glyco_hydro/deAcase_b/a-brl"/>
</dbReference>
<evidence type="ECO:0000313" key="2">
    <source>
        <dbReference type="Proteomes" id="UP000778970"/>
    </source>
</evidence>
<reference evidence="1" key="1">
    <citation type="submission" date="2017-08" db="EMBL/GenBank/DDBJ databases">
        <authorList>
            <person name="Imhoff J.F."/>
            <person name="Rahn T."/>
            <person name="Kuenzel S."/>
            <person name="Neulinger S.C."/>
        </authorList>
    </citation>
    <scope>NUCLEOTIDE SEQUENCE</scope>
    <source>
        <strain evidence="1">DSM 9154</strain>
    </source>
</reference>
<dbReference type="Gene3D" id="3.20.20.370">
    <property type="entry name" value="Glycoside hydrolase/deacetylase"/>
    <property type="match status" value="1"/>
</dbReference>
<name>A0A934UZ27_9PROT</name>
<dbReference type="GO" id="GO:0005975">
    <property type="term" value="P:carbohydrate metabolic process"/>
    <property type="evidence" value="ECO:0007669"/>
    <property type="project" value="InterPro"/>
</dbReference>
<comment type="caution">
    <text evidence="1">The sequence shown here is derived from an EMBL/GenBank/DDBJ whole genome shotgun (WGS) entry which is preliminary data.</text>
</comment>
<dbReference type="CDD" id="cd10935">
    <property type="entry name" value="CE4_WalW"/>
    <property type="match status" value="1"/>
</dbReference>
<dbReference type="SUPFAM" id="SSF88713">
    <property type="entry name" value="Glycoside hydrolase/deacetylase"/>
    <property type="match status" value="1"/>
</dbReference>
<dbReference type="EMBL" id="NRRE01000009">
    <property type="protein sequence ID" value="MBK1696011.1"/>
    <property type="molecule type" value="Genomic_DNA"/>
</dbReference>
<dbReference type="Proteomes" id="UP000778970">
    <property type="component" value="Unassembled WGS sequence"/>
</dbReference>
<protein>
    <recommendedName>
        <fullName evidence="3">WalW protein</fullName>
    </recommendedName>
</protein>
<keyword evidence="2" id="KW-1185">Reference proteome</keyword>
<proteinExistence type="predicted"/>